<evidence type="ECO:0000313" key="1">
    <source>
        <dbReference type="EMBL" id="KAI4382225.1"/>
    </source>
</evidence>
<reference evidence="2" key="1">
    <citation type="journal article" date="2023" name="Front. Plant Sci.">
        <title>Chromosomal-level genome assembly of Melastoma candidum provides insights into trichome evolution.</title>
        <authorList>
            <person name="Zhong Y."/>
            <person name="Wu W."/>
            <person name="Sun C."/>
            <person name="Zou P."/>
            <person name="Liu Y."/>
            <person name="Dai S."/>
            <person name="Zhou R."/>
        </authorList>
    </citation>
    <scope>NUCLEOTIDE SEQUENCE [LARGE SCALE GENOMIC DNA]</scope>
</reference>
<sequence length="223" mass="23595">MSIMAAGAAAGGAAAGAGFRRGRHPLPPSNEDNCPETSLFWIGLIVFSAWAILYILFPMGGSHHQTAHLTKATISNFSISNPSGPIPSITGTWLLTLSINNSRGGSVSASPSLQSQVLYQDNKLAQATMALLSPGNWSSTDITIRLETSGVYIDPKVAVRMNADWLSLGTVKFDFCVSANGSTVDDSAMPVIRCEDTPFQFNQNGTDMGSSGEYIGSPWKCTS</sequence>
<dbReference type="Proteomes" id="UP001057402">
    <property type="component" value="Chromosome 3"/>
</dbReference>
<gene>
    <name evidence="1" type="ORF">MLD38_008214</name>
</gene>
<organism evidence="1 2">
    <name type="scientific">Melastoma candidum</name>
    <dbReference type="NCBI Taxonomy" id="119954"/>
    <lineage>
        <taxon>Eukaryota</taxon>
        <taxon>Viridiplantae</taxon>
        <taxon>Streptophyta</taxon>
        <taxon>Embryophyta</taxon>
        <taxon>Tracheophyta</taxon>
        <taxon>Spermatophyta</taxon>
        <taxon>Magnoliopsida</taxon>
        <taxon>eudicotyledons</taxon>
        <taxon>Gunneridae</taxon>
        <taxon>Pentapetalae</taxon>
        <taxon>rosids</taxon>
        <taxon>malvids</taxon>
        <taxon>Myrtales</taxon>
        <taxon>Melastomataceae</taxon>
        <taxon>Melastomatoideae</taxon>
        <taxon>Melastomateae</taxon>
        <taxon>Melastoma</taxon>
    </lineage>
</organism>
<protein>
    <submittedName>
        <fullName evidence="1">Uncharacterized protein</fullName>
    </submittedName>
</protein>
<name>A0ACB9RTJ4_9MYRT</name>
<keyword evidence="2" id="KW-1185">Reference proteome</keyword>
<proteinExistence type="predicted"/>
<dbReference type="EMBL" id="CM042882">
    <property type="protein sequence ID" value="KAI4382225.1"/>
    <property type="molecule type" value="Genomic_DNA"/>
</dbReference>
<evidence type="ECO:0000313" key="2">
    <source>
        <dbReference type="Proteomes" id="UP001057402"/>
    </source>
</evidence>
<accession>A0ACB9RTJ4</accession>
<comment type="caution">
    <text evidence="1">The sequence shown here is derived from an EMBL/GenBank/DDBJ whole genome shotgun (WGS) entry which is preliminary data.</text>
</comment>